<dbReference type="InterPro" id="IPR012337">
    <property type="entry name" value="RNaseH-like_sf"/>
</dbReference>
<dbReference type="InterPro" id="IPR001584">
    <property type="entry name" value="Integrase_cat-core"/>
</dbReference>
<organism evidence="3 4">
    <name type="scientific">Tanacetum coccineum</name>
    <dbReference type="NCBI Taxonomy" id="301880"/>
    <lineage>
        <taxon>Eukaryota</taxon>
        <taxon>Viridiplantae</taxon>
        <taxon>Streptophyta</taxon>
        <taxon>Embryophyta</taxon>
        <taxon>Tracheophyta</taxon>
        <taxon>Spermatophyta</taxon>
        <taxon>Magnoliopsida</taxon>
        <taxon>eudicotyledons</taxon>
        <taxon>Gunneridae</taxon>
        <taxon>Pentapetalae</taxon>
        <taxon>asterids</taxon>
        <taxon>campanulids</taxon>
        <taxon>Asterales</taxon>
        <taxon>Asteraceae</taxon>
        <taxon>Asteroideae</taxon>
        <taxon>Anthemideae</taxon>
        <taxon>Anthemidinae</taxon>
        <taxon>Tanacetum</taxon>
    </lineage>
</organism>
<dbReference type="Proteomes" id="UP001151760">
    <property type="component" value="Unassembled WGS sequence"/>
</dbReference>
<comment type="caution">
    <text evidence="3">The sequence shown here is derived from an EMBL/GenBank/DDBJ whole genome shotgun (WGS) entry which is preliminary data.</text>
</comment>
<dbReference type="InterPro" id="IPR057670">
    <property type="entry name" value="SH3_retrovirus"/>
</dbReference>
<name>A0ABQ4WX73_9ASTR</name>
<keyword evidence="4" id="KW-1185">Reference proteome</keyword>
<protein>
    <submittedName>
        <fullName evidence="3">Retrovirus-related pol polyprotein from transposon TNT 1-94</fullName>
    </submittedName>
</protein>
<feature type="region of interest" description="Disordered" evidence="1">
    <location>
        <begin position="1"/>
        <end position="20"/>
    </location>
</feature>
<reference evidence="3" key="1">
    <citation type="journal article" date="2022" name="Int. J. Mol. Sci.">
        <title>Draft Genome of Tanacetum Coccineum: Genomic Comparison of Closely Related Tanacetum-Family Plants.</title>
        <authorList>
            <person name="Yamashiro T."/>
            <person name="Shiraishi A."/>
            <person name="Nakayama K."/>
            <person name="Satake H."/>
        </authorList>
    </citation>
    <scope>NUCLEOTIDE SEQUENCE</scope>
</reference>
<dbReference type="EMBL" id="BQNB010008993">
    <property type="protein sequence ID" value="GJS57271.1"/>
    <property type="molecule type" value="Genomic_DNA"/>
</dbReference>
<accession>A0ABQ4WX73</accession>
<gene>
    <name evidence="3" type="ORF">Tco_0652055</name>
</gene>
<dbReference type="InterPro" id="IPR036397">
    <property type="entry name" value="RNaseH_sf"/>
</dbReference>
<evidence type="ECO:0000256" key="1">
    <source>
        <dbReference type="SAM" id="MobiDB-lite"/>
    </source>
</evidence>
<evidence type="ECO:0000313" key="4">
    <source>
        <dbReference type="Proteomes" id="UP001151760"/>
    </source>
</evidence>
<dbReference type="InterPro" id="IPR039537">
    <property type="entry name" value="Retrotran_Ty1/copia-like"/>
</dbReference>
<evidence type="ECO:0000259" key="2">
    <source>
        <dbReference type="PROSITE" id="PS50994"/>
    </source>
</evidence>
<proteinExistence type="predicted"/>
<dbReference type="Gene3D" id="3.30.420.10">
    <property type="entry name" value="Ribonuclease H-like superfamily/Ribonuclease H"/>
    <property type="match status" value="1"/>
</dbReference>
<feature type="domain" description="Integrase catalytic" evidence="2">
    <location>
        <begin position="264"/>
        <end position="361"/>
    </location>
</feature>
<sequence>MSLRKRQKSSAGLKPCSNKKANSSTEQFLLTFMEEVKGLKRQIEIFSGTHPSSTQLNSSSKQNTWFGPSKHCRFRNHLSNDCYSKTKCSTCGSTDHQTKEYLELVVVNKTLSKLKAQSPLKPSPKKTPMILKPFIDCKYYGFNDHHFDHCKFYPGCEVCGSIAHEACDCLKKHLKSRRPRIANRQSEPTEKVSYVNGLKHNLINISQLCNAIYKVLFTKTQGTIYNQNDEVVLIAPRRKDVYVIDMSYFNIESNIENLNEVSVKELRSDNGTEFKNHKMEEFCDEKGISQNFSSPYTPEQNGVAERRNRTLIEAAETMLNSAKLSKQFWGEAVNIACYTQNRSIIVKRHGKTSYDLFRGRSSNISYFHVFGCPVHIHNHRDHLGKFDEKANDGFFLGYSPMAKAFRVTKGDAINFNKNRSFPDDEFLKPRSEVTQCPGNTEYFPYILAYENTTPSESLILQESVISEDPPEFIEVDNHPALNEPDQTQSADLLEQAQPQNNGIN</sequence>
<evidence type="ECO:0000313" key="3">
    <source>
        <dbReference type="EMBL" id="GJS57271.1"/>
    </source>
</evidence>
<dbReference type="Pfam" id="PF25597">
    <property type="entry name" value="SH3_retrovirus"/>
    <property type="match status" value="1"/>
</dbReference>
<dbReference type="PROSITE" id="PS50994">
    <property type="entry name" value="INTEGRASE"/>
    <property type="match status" value="1"/>
</dbReference>
<reference evidence="3" key="2">
    <citation type="submission" date="2022-01" db="EMBL/GenBank/DDBJ databases">
        <authorList>
            <person name="Yamashiro T."/>
            <person name="Shiraishi A."/>
            <person name="Satake H."/>
            <person name="Nakayama K."/>
        </authorList>
    </citation>
    <scope>NUCLEOTIDE SEQUENCE</scope>
</reference>
<dbReference type="SUPFAM" id="SSF53098">
    <property type="entry name" value="Ribonuclease H-like"/>
    <property type="match status" value="1"/>
</dbReference>
<dbReference type="PANTHER" id="PTHR42648">
    <property type="entry name" value="TRANSPOSASE, PUTATIVE-RELATED"/>
    <property type="match status" value="1"/>
</dbReference>
<dbReference type="PANTHER" id="PTHR42648:SF32">
    <property type="entry name" value="RIBONUCLEASE H-LIKE DOMAIN, GAG-PRE-INTEGRASE DOMAIN PROTEIN-RELATED"/>
    <property type="match status" value="1"/>
</dbReference>